<evidence type="ECO:0000256" key="5">
    <source>
        <dbReference type="SAM" id="SignalP"/>
    </source>
</evidence>
<dbReference type="EC" id="1.4.3.-" evidence="4"/>
<feature type="chain" id="PRO_5034551624" description="Amine oxidase" evidence="5">
    <location>
        <begin position="19"/>
        <end position="497"/>
    </location>
</feature>
<dbReference type="InterPro" id="IPR002937">
    <property type="entry name" value="Amino_oxidase"/>
</dbReference>
<evidence type="ECO:0000256" key="3">
    <source>
        <dbReference type="PIRSR" id="PIRSR601613-1"/>
    </source>
</evidence>
<dbReference type="Pfam" id="PF01593">
    <property type="entry name" value="Amino_oxidase"/>
    <property type="match status" value="1"/>
</dbReference>
<dbReference type="PANTHER" id="PTHR10742:SF313">
    <property type="entry name" value="AMINE OXIDASE"/>
    <property type="match status" value="1"/>
</dbReference>
<dbReference type="InterPro" id="IPR050281">
    <property type="entry name" value="Flavin_monoamine_oxidase"/>
</dbReference>
<dbReference type="Proteomes" id="UP000654370">
    <property type="component" value="Unassembled WGS sequence"/>
</dbReference>
<evidence type="ECO:0000313" key="8">
    <source>
        <dbReference type="Proteomes" id="UP000654370"/>
    </source>
</evidence>
<dbReference type="GO" id="GO:0006598">
    <property type="term" value="P:polyamine catabolic process"/>
    <property type="evidence" value="ECO:0007669"/>
    <property type="project" value="TreeGrafter"/>
</dbReference>
<dbReference type="SUPFAM" id="SSF54373">
    <property type="entry name" value="FAD-linked reductases, C-terminal domain"/>
    <property type="match status" value="1"/>
</dbReference>
<keyword evidence="4" id="KW-0285">Flavoprotein</keyword>
<dbReference type="InterPro" id="IPR001613">
    <property type="entry name" value="Flavin_amine_oxidase"/>
</dbReference>
<reference evidence="7" key="1">
    <citation type="submission" date="2020-12" db="EMBL/GenBank/DDBJ databases">
        <title>Metabolic potential, ecology and presence of endohyphal bacteria is reflected in genomic diversity of Mucoromycotina.</title>
        <authorList>
            <person name="Muszewska A."/>
            <person name="Okrasinska A."/>
            <person name="Steczkiewicz K."/>
            <person name="Drgas O."/>
            <person name="Orlowska M."/>
            <person name="Perlinska-Lenart U."/>
            <person name="Aleksandrzak-Piekarczyk T."/>
            <person name="Szatraj K."/>
            <person name="Zielenkiewicz U."/>
            <person name="Pilsyk S."/>
            <person name="Malc E."/>
            <person name="Mieczkowski P."/>
            <person name="Kruszewska J.S."/>
            <person name="Biernat P."/>
            <person name="Pawlowska J."/>
        </authorList>
    </citation>
    <scope>NUCLEOTIDE SEQUENCE</scope>
    <source>
        <strain evidence="7">WA0000067209</strain>
    </source>
</reference>
<organism evidence="7 8">
    <name type="scientific">Mortierella isabellina</name>
    <name type="common">Filamentous fungus</name>
    <name type="synonym">Umbelopsis isabellina</name>
    <dbReference type="NCBI Taxonomy" id="91625"/>
    <lineage>
        <taxon>Eukaryota</taxon>
        <taxon>Fungi</taxon>
        <taxon>Fungi incertae sedis</taxon>
        <taxon>Mucoromycota</taxon>
        <taxon>Mucoromycotina</taxon>
        <taxon>Umbelopsidomycetes</taxon>
        <taxon>Umbelopsidales</taxon>
        <taxon>Umbelopsidaceae</taxon>
        <taxon>Umbelopsis</taxon>
    </lineage>
</organism>
<dbReference type="Gene3D" id="3.90.660.10">
    <property type="match status" value="1"/>
</dbReference>
<sequence length="497" mass="55857">MKFLSLATISAFALAVAAAPANTKTKAKVAILGGGVSGISAAKNLVAQGITDFVIVEARDELGGRAHDIPFAGIRVEKGCNWVQGLGTNPINQLAKKWGLKTVTDNSDNVEFRDNHGLINATKEYNEFSDALDAINDLAVKRQKNHEVDISARTAFKLVGWNPLTSVEQAVEYYGFDWEFAEDPDVTSNYYAEVNNDSYDGNFGKDSDGNNFVVDQRGFKHIFLQEAKQFLKPNDPRLLLKTTVKNIKYSDSGVTISTKEGGVIEADYAISTFSIGVLQNDDVTWTPELPDWKRVGLFGFHMATYLKLFLAWDKPFWDINKEYVVYADPDNRGYYNSWQNLIAPGFFPQNTTSNVFFVTVTQDQAYRVEALPDAEIKKEVTEVLSSMYGKKVPEPDHMYVPRWHSDPLYRGTYSNWPIGELDQHHINMKAPVKRVWFTGEAMSKDYFGFLQGAWIDGGETGDNVAQCIKKSCPKQPYYPTIKLANEKTSFTKRQEWA</sequence>
<evidence type="ECO:0000313" key="7">
    <source>
        <dbReference type="EMBL" id="KAG2173301.1"/>
    </source>
</evidence>
<protein>
    <recommendedName>
        <fullName evidence="4">Amine oxidase</fullName>
        <ecNumber evidence="4">1.4.3.-</ecNumber>
    </recommendedName>
</protein>
<comment type="cofactor">
    <cofactor evidence="1 4">
        <name>FAD</name>
        <dbReference type="ChEBI" id="CHEBI:57692"/>
    </cofactor>
</comment>
<feature type="signal peptide" evidence="5">
    <location>
        <begin position="1"/>
        <end position="18"/>
    </location>
</feature>
<evidence type="ECO:0000256" key="2">
    <source>
        <dbReference type="ARBA" id="ARBA00023002"/>
    </source>
</evidence>
<dbReference type="Gene3D" id="3.50.50.60">
    <property type="entry name" value="FAD/NAD(P)-binding domain"/>
    <property type="match status" value="1"/>
</dbReference>
<evidence type="ECO:0000256" key="1">
    <source>
        <dbReference type="ARBA" id="ARBA00001974"/>
    </source>
</evidence>
<keyword evidence="8" id="KW-1185">Reference proteome</keyword>
<dbReference type="AlphaFoldDB" id="A0A8H7U767"/>
<name>A0A8H7U767_MORIS</name>
<dbReference type="GO" id="GO:0016491">
    <property type="term" value="F:oxidoreductase activity"/>
    <property type="evidence" value="ECO:0007669"/>
    <property type="project" value="UniProtKB-KW"/>
</dbReference>
<feature type="binding site" evidence="3">
    <location>
        <position position="244"/>
    </location>
    <ligand>
        <name>FAD</name>
        <dbReference type="ChEBI" id="CHEBI:57692"/>
    </ligand>
</feature>
<evidence type="ECO:0000256" key="4">
    <source>
        <dbReference type="RuleBase" id="RU362067"/>
    </source>
</evidence>
<comment type="caution">
    <text evidence="7">The sequence shown here is derived from an EMBL/GenBank/DDBJ whole genome shotgun (WGS) entry which is preliminary data.</text>
</comment>
<dbReference type="PANTHER" id="PTHR10742">
    <property type="entry name" value="FLAVIN MONOAMINE OXIDASE"/>
    <property type="match status" value="1"/>
</dbReference>
<dbReference type="PRINTS" id="PR00757">
    <property type="entry name" value="AMINEOXDASEF"/>
</dbReference>
<dbReference type="OrthoDB" id="5046242at2759"/>
<dbReference type="InterPro" id="IPR036188">
    <property type="entry name" value="FAD/NAD-bd_sf"/>
</dbReference>
<feature type="binding site" evidence="3">
    <location>
        <position position="37"/>
    </location>
    <ligand>
        <name>FAD</name>
        <dbReference type="ChEBI" id="CHEBI:57692"/>
    </ligand>
</feature>
<keyword evidence="4" id="KW-0274">FAD</keyword>
<accession>A0A8H7U767</accession>
<feature type="domain" description="Amine oxidase" evidence="6">
    <location>
        <begin position="36"/>
        <end position="459"/>
    </location>
</feature>
<keyword evidence="5" id="KW-0732">Signal</keyword>
<feature type="binding site" evidence="3">
    <location>
        <begin position="57"/>
        <end position="58"/>
    </location>
    <ligand>
        <name>FAD</name>
        <dbReference type="ChEBI" id="CHEBI:57692"/>
    </ligand>
</feature>
<evidence type="ECO:0000259" key="6">
    <source>
        <dbReference type="Pfam" id="PF01593"/>
    </source>
</evidence>
<comment type="similarity">
    <text evidence="4">Belongs to the flavin monoamine oxidase family.</text>
</comment>
<dbReference type="EMBL" id="JAEPQZ010000015">
    <property type="protein sequence ID" value="KAG2173301.1"/>
    <property type="molecule type" value="Genomic_DNA"/>
</dbReference>
<dbReference type="SUPFAM" id="SSF51905">
    <property type="entry name" value="FAD/NAD(P)-binding domain"/>
    <property type="match status" value="1"/>
</dbReference>
<keyword evidence="2 4" id="KW-0560">Oxidoreductase</keyword>
<gene>
    <name evidence="7" type="ORF">INT43_004675</name>
</gene>
<proteinExistence type="inferred from homology"/>